<dbReference type="SFLD" id="SFLDS00001">
    <property type="entry name" value="Enolase"/>
    <property type="match status" value="1"/>
</dbReference>
<evidence type="ECO:0000256" key="5">
    <source>
        <dbReference type="ARBA" id="ARBA00022525"/>
    </source>
</evidence>
<name>A0ABW1QCL7_9CORY</name>
<feature type="binding site" evidence="9">
    <location>
        <position position="309"/>
    </location>
    <ligand>
        <name>Mg(2+)</name>
        <dbReference type="ChEBI" id="CHEBI:18420"/>
    </ligand>
</feature>
<dbReference type="SMART" id="SM01192">
    <property type="entry name" value="Enolase_C"/>
    <property type="match status" value="1"/>
</dbReference>
<feature type="binding site" evidence="9">
    <location>
        <position position="241"/>
    </location>
    <ligand>
        <name>Mg(2+)</name>
        <dbReference type="ChEBI" id="CHEBI:18420"/>
    </ligand>
</feature>
<comment type="function">
    <text evidence="9">Catalyzes the reversible conversion of 2-phosphoglycerate (2-PG) into phosphoenolpyruvate (PEP). It is essential for the degradation of carbohydrates via glycolysis.</text>
</comment>
<feature type="binding site" evidence="9">
    <location>
        <position position="385"/>
    </location>
    <ligand>
        <name>(2R)-2-phosphoglycerate</name>
        <dbReference type="ChEBI" id="CHEBI:58289"/>
    </ligand>
</feature>
<reference evidence="13" key="1">
    <citation type="journal article" date="2019" name="Int. J. Syst. Evol. Microbiol.">
        <title>The Global Catalogue of Microorganisms (GCM) 10K type strain sequencing project: providing services to taxonomists for standard genome sequencing and annotation.</title>
        <authorList>
            <consortium name="The Broad Institute Genomics Platform"/>
            <consortium name="The Broad Institute Genome Sequencing Center for Infectious Disease"/>
            <person name="Wu L."/>
            <person name="Ma J."/>
        </authorList>
    </citation>
    <scope>NUCLEOTIDE SEQUENCE [LARGE SCALE GENOMIC DNA]</scope>
    <source>
        <strain evidence="13">CCUG 51943</strain>
    </source>
</reference>
<dbReference type="InterPro" id="IPR020809">
    <property type="entry name" value="Enolase_CS"/>
</dbReference>
<keyword evidence="9" id="KW-0479">Metal-binding</keyword>
<dbReference type="PIRSF" id="PIRSF001400">
    <property type="entry name" value="Enolase"/>
    <property type="match status" value="1"/>
</dbReference>
<dbReference type="Gene3D" id="3.30.390.10">
    <property type="entry name" value="Enolase-like, N-terminal domain"/>
    <property type="match status" value="1"/>
</dbReference>
<dbReference type="InterPro" id="IPR020811">
    <property type="entry name" value="Enolase_N"/>
</dbReference>
<feature type="active site" description="Proton donor" evidence="9">
    <location>
        <position position="204"/>
    </location>
</feature>
<evidence type="ECO:0000256" key="9">
    <source>
        <dbReference type="HAMAP-Rule" id="MF_00318"/>
    </source>
</evidence>
<accession>A0ABW1QCL7</accession>
<dbReference type="PROSITE" id="PS00164">
    <property type="entry name" value="ENOLASE"/>
    <property type="match status" value="1"/>
</dbReference>
<keyword evidence="5 9" id="KW-0964">Secreted</keyword>
<dbReference type="InterPro" id="IPR029017">
    <property type="entry name" value="Enolase-like_N"/>
</dbReference>
<dbReference type="Proteomes" id="UP001596244">
    <property type="component" value="Unassembled WGS sequence"/>
</dbReference>
<comment type="subcellular location">
    <subcellularLocation>
        <location evidence="9">Cytoplasm</location>
    </subcellularLocation>
    <subcellularLocation>
        <location evidence="9">Secreted</location>
    </subcellularLocation>
    <subcellularLocation>
        <location evidence="9">Cell surface</location>
    </subcellularLocation>
    <text evidence="9">Fractions of enolase are present in both the cytoplasm and on the cell surface.</text>
</comment>
<dbReference type="InterPro" id="IPR036849">
    <property type="entry name" value="Enolase-like_C_sf"/>
</dbReference>
<dbReference type="EMBL" id="JBHSQE010000003">
    <property type="protein sequence ID" value="MFC6146238.1"/>
    <property type="molecule type" value="Genomic_DNA"/>
</dbReference>
<evidence type="ECO:0000259" key="11">
    <source>
        <dbReference type="SMART" id="SM01193"/>
    </source>
</evidence>
<sequence length="425" mass="45236">MADIIHVFAREIMDSRGNPTIEAGVLLDDGTLATAGVPSGASTGVHEAHELRDGGDRYQGKGVLKAVENVNEEIADELAGFEADDQRAIDLAMINLDGTDNKSRLGANAILGVSMAVARAAAESAGLPLYRYVGGPNAHVLPVPMMNILNGGAHADSGVDVQEFMIAPIGAETFAEALQVGAEVYHTLKSVIKEKGLSTGLGDEGGFAPSVESTRAALDLIVEAIEKSGYKLGEDVALALDVASSEFFKDGKYHFEGQELSAEEMSKVYEELINEYPIVSIEDPLQEDDWEGYVALTAAIGDKVQLVGDDFFVTNPARLQEGIAKKAANSILVKVNQIGTLTETFDAVDMAHRAGYTSMMSHRSGETEDTTIADLAVGLNCGQIKTGAPARSERVAKYNQLLRIEQELGEAAVYAGRSAFPRFQN</sequence>
<protein>
    <recommendedName>
        <fullName evidence="4 9">Enolase</fullName>
        <ecNumber evidence="3 9">4.2.1.11</ecNumber>
    </recommendedName>
    <alternativeName>
        <fullName evidence="9">2-phospho-D-glycerate hydro-lyase</fullName>
    </alternativeName>
    <alternativeName>
        <fullName evidence="9">2-phosphoglycerate dehydratase</fullName>
    </alternativeName>
</protein>
<evidence type="ECO:0000256" key="7">
    <source>
        <dbReference type="ARBA" id="ARBA00023152"/>
    </source>
</evidence>
<dbReference type="PANTHER" id="PTHR11902">
    <property type="entry name" value="ENOLASE"/>
    <property type="match status" value="1"/>
</dbReference>
<evidence type="ECO:0000256" key="6">
    <source>
        <dbReference type="ARBA" id="ARBA00022842"/>
    </source>
</evidence>
<dbReference type="GO" id="GO:0004634">
    <property type="term" value="F:phosphopyruvate hydratase activity"/>
    <property type="evidence" value="ECO:0007669"/>
    <property type="project" value="UniProtKB-EC"/>
</dbReference>
<comment type="similarity">
    <text evidence="2 9">Belongs to the enolase family.</text>
</comment>
<organism evidence="12 13">
    <name type="scientific">Corynebacterium nasicanis</name>
    <dbReference type="NCBI Taxonomy" id="1448267"/>
    <lineage>
        <taxon>Bacteria</taxon>
        <taxon>Bacillati</taxon>
        <taxon>Actinomycetota</taxon>
        <taxon>Actinomycetes</taxon>
        <taxon>Mycobacteriales</taxon>
        <taxon>Corynebacteriaceae</taxon>
        <taxon>Corynebacterium</taxon>
    </lineage>
</organism>
<dbReference type="PRINTS" id="PR00148">
    <property type="entry name" value="ENOLASE"/>
</dbReference>
<feature type="binding site" evidence="9">
    <location>
        <position position="363"/>
    </location>
    <ligand>
        <name>(2R)-2-phosphoglycerate</name>
        <dbReference type="ChEBI" id="CHEBI:58289"/>
    </ligand>
</feature>
<feature type="binding site" evidence="9">
    <location>
        <position position="282"/>
    </location>
    <ligand>
        <name>Mg(2+)</name>
        <dbReference type="ChEBI" id="CHEBI:18420"/>
    </ligand>
</feature>
<keyword evidence="6 9" id="KW-0460">Magnesium</keyword>
<evidence type="ECO:0000256" key="3">
    <source>
        <dbReference type="ARBA" id="ARBA00012058"/>
    </source>
</evidence>
<dbReference type="RefSeq" id="WP_377000628.1">
    <property type="nucleotide sequence ID" value="NZ_JBHSQE010000003.1"/>
</dbReference>
<dbReference type="Gene3D" id="3.20.20.120">
    <property type="entry name" value="Enolase-like C-terminal domain"/>
    <property type="match status" value="1"/>
</dbReference>
<evidence type="ECO:0000313" key="13">
    <source>
        <dbReference type="Proteomes" id="UP001596244"/>
    </source>
</evidence>
<keyword evidence="8 9" id="KW-0456">Lyase</keyword>
<dbReference type="SUPFAM" id="SSF54826">
    <property type="entry name" value="Enolase N-terminal domain-like"/>
    <property type="match status" value="1"/>
</dbReference>
<dbReference type="PANTHER" id="PTHR11902:SF1">
    <property type="entry name" value="ENOLASE"/>
    <property type="match status" value="1"/>
</dbReference>
<comment type="cofactor">
    <cofactor evidence="9">
        <name>Mg(2+)</name>
        <dbReference type="ChEBI" id="CHEBI:18420"/>
    </cofactor>
    <text evidence="9">Binds a second Mg(2+) ion via substrate during catalysis.</text>
</comment>
<keyword evidence="9" id="KW-0963">Cytoplasm</keyword>
<keyword evidence="13" id="KW-1185">Reference proteome</keyword>
<dbReference type="SFLD" id="SFLDF00002">
    <property type="entry name" value="enolase"/>
    <property type="match status" value="1"/>
</dbReference>
<dbReference type="NCBIfam" id="TIGR01060">
    <property type="entry name" value="eno"/>
    <property type="match status" value="1"/>
</dbReference>
<feature type="active site" description="Proton acceptor" evidence="9">
    <location>
        <position position="334"/>
    </location>
</feature>
<dbReference type="SUPFAM" id="SSF51604">
    <property type="entry name" value="Enolase C-terminal domain-like"/>
    <property type="match status" value="1"/>
</dbReference>
<dbReference type="SFLD" id="SFLDG00178">
    <property type="entry name" value="enolase"/>
    <property type="match status" value="1"/>
</dbReference>
<feature type="domain" description="Enolase C-terminal TIM barrel" evidence="10">
    <location>
        <begin position="138"/>
        <end position="422"/>
    </location>
</feature>
<dbReference type="SMART" id="SM01193">
    <property type="entry name" value="Enolase_N"/>
    <property type="match status" value="1"/>
</dbReference>
<evidence type="ECO:0000256" key="4">
    <source>
        <dbReference type="ARBA" id="ARBA00017068"/>
    </source>
</evidence>
<dbReference type="InterPro" id="IPR020810">
    <property type="entry name" value="Enolase_C"/>
</dbReference>
<evidence type="ECO:0000256" key="2">
    <source>
        <dbReference type="ARBA" id="ARBA00009604"/>
    </source>
</evidence>
<keyword evidence="7 9" id="KW-0324">Glycolysis</keyword>
<dbReference type="CDD" id="cd03313">
    <property type="entry name" value="enolase"/>
    <property type="match status" value="1"/>
</dbReference>
<comment type="caution">
    <text evidence="12">The sequence shown here is derived from an EMBL/GenBank/DDBJ whole genome shotgun (WGS) entry which is preliminary data.</text>
</comment>
<evidence type="ECO:0000313" key="12">
    <source>
        <dbReference type="EMBL" id="MFC6146238.1"/>
    </source>
</evidence>
<evidence type="ECO:0000256" key="8">
    <source>
        <dbReference type="ARBA" id="ARBA00023239"/>
    </source>
</evidence>
<dbReference type="EC" id="4.2.1.11" evidence="3 9"/>
<evidence type="ECO:0000256" key="1">
    <source>
        <dbReference type="ARBA" id="ARBA00005031"/>
    </source>
</evidence>
<proteinExistence type="inferred from homology"/>
<feature type="binding site" evidence="9">
    <location>
        <position position="334"/>
    </location>
    <ligand>
        <name>(2R)-2-phosphoglycerate</name>
        <dbReference type="ChEBI" id="CHEBI:58289"/>
    </ligand>
</feature>
<dbReference type="InterPro" id="IPR000941">
    <property type="entry name" value="Enolase"/>
</dbReference>
<feature type="binding site" evidence="9">
    <location>
        <position position="364"/>
    </location>
    <ligand>
        <name>(2R)-2-phosphoglycerate</name>
        <dbReference type="ChEBI" id="CHEBI:58289"/>
    </ligand>
</feature>
<gene>
    <name evidence="9 12" type="primary">eno</name>
    <name evidence="12" type="ORF">ACFPUZ_05395</name>
</gene>
<dbReference type="HAMAP" id="MF_00318">
    <property type="entry name" value="Enolase"/>
    <property type="match status" value="1"/>
</dbReference>
<feature type="domain" description="Enolase N-terminal" evidence="11">
    <location>
        <begin position="4"/>
        <end position="133"/>
    </location>
</feature>
<evidence type="ECO:0000259" key="10">
    <source>
        <dbReference type="SMART" id="SM01192"/>
    </source>
</evidence>
<dbReference type="Pfam" id="PF00113">
    <property type="entry name" value="Enolase_C"/>
    <property type="match status" value="1"/>
</dbReference>
<comment type="pathway">
    <text evidence="1 9">Carbohydrate degradation; glycolysis; pyruvate from D-glyceraldehyde 3-phosphate: step 4/5.</text>
</comment>
<comment type="catalytic activity">
    <reaction evidence="9">
        <text>(2R)-2-phosphoglycerate = phosphoenolpyruvate + H2O</text>
        <dbReference type="Rhea" id="RHEA:10164"/>
        <dbReference type="ChEBI" id="CHEBI:15377"/>
        <dbReference type="ChEBI" id="CHEBI:58289"/>
        <dbReference type="ChEBI" id="CHEBI:58702"/>
        <dbReference type="EC" id="4.2.1.11"/>
    </reaction>
</comment>
<feature type="binding site" evidence="9">
    <location>
        <position position="162"/>
    </location>
    <ligand>
        <name>(2R)-2-phosphoglycerate</name>
        <dbReference type="ChEBI" id="CHEBI:58289"/>
    </ligand>
</feature>
<dbReference type="Pfam" id="PF03952">
    <property type="entry name" value="Enolase_N"/>
    <property type="match status" value="1"/>
</dbReference>